<reference evidence="4 5" key="1">
    <citation type="submission" date="2018-12" db="EMBL/GenBank/DDBJ databases">
        <title>The complete genome of the methanogenic archaea of the candidate phylum Verstraetearchaeota, obtained from the metagenome of underground thermal water.</title>
        <authorList>
            <person name="Kadnikov V.V."/>
            <person name="Mardanov A.V."/>
            <person name="Beletsky A.V."/>
            <person name="Karnachuk O.V."/>
            <person name="Ravin N.V."/>
        </authorList>
    </citation>
    <scope>NUCLEOTIDE SEQUENCE [LARGE SCALE GENOMIC DNA]</scope>
    <source>
        <strain evidence="4">Ch88</strain>
    </source>
</reference>
<comment type="similarity">
    <text evidence="1">Belongs to the class-I fumarase family.</text>
</comment>
<dbReference type="InterPro" id="IPR004647">
    <property type="entry name" value="Fe-S_hydro-lyase_TtdB-typ_cat"/>
</dbReference>
<evidence type="ECO:0000313" key="4">
    <source>
        <dbReference type="EMBL" id="RWX73908.1"/>
    </source>
</evidence>
<dbReference type="PANTHER" id="PTHR43351:SF2">
    <property type="entry name" value="L(+)-TARTRATE DEHYDRATASE SUBUNIT BETA-RELATED"/>
    <property type="match status" value="1"/>
</dbReference>
<accession>A0A444L8J6</accession>
<feature type="domain" description="Fe-S hydro-lyase tartrate dehydratase beta-type catalytic" evidence="3">
    <location>
        <begin position="9"/>
        <end position="175"/>
    </location>
</feature>
<sequence length="181" mass="19379">MGKAYSLRGKIGDQEVSKLQVGDIIYITGEIFTMRDQAHLKALEILRGGGRLPFDLRGGVIYHCGPLVKGSRLVSAGPTTSMRMERSEGEILARTGAKCIIGKGGMGSGTLSALSEHHAVYAEYPGGAGALAARSVVGIKGVYWRELGDPEAVWVLEVEGFGPCFVTMDCHGRTLRETLKK</sequence>
<evidence type="ECO:0000256" key="2">
    <source>
        <dbReference type="ARBA" id="ARBA00023239"/>
    </source>
</evidence>
<dbReference type="Proteomes" id="UP000288215">
    <property type="component" value="Unassembled WGS sequence"/>
</dbReference>
<protein>
    <submittedName>
        <fullName evidence="4">Fumarate hydratase class I, beta region</fullName>
    </submittedName>
</protein>
<dbReference type="AlphaFoldDB" id="A0A444L8J6"/>
<dbReference type="Gene3D" id="3.20.130.10">
    <property type="entry name" value="Fe-S hydro-lyase, tartrate dehydratase beta-type, catalytic domain"/>
    <property type="match status" value="1"/>
</dbReference>
<evidence type="ECO:0000259" key="3">
    <source>
        <dbReference type="Pfam" id="PF05683"/>
    </source>
</evidence>
<dbReference type="NCBIfam" id="TIGR00723">
    <property type="entry name" value="ttdB_fumA_fumB"/>
    <property type="match status" value="1"/>
</dbReference>
<dbReference type="PANTHER" id="PTHR43351">
    <property type="entry name" value="L(+)-TARTRATE DEHYDRATASE SUBUNIT BETA"/>
    <property type="match status" value="1"/>
</dbReference>
<evidence type="ECO:0000256" key="1">
    <source>
        <dbReference type="ARBA" id="ARBA00008876"/>
    </source>
</evidence>
<dbReference type="EMBL" id="RXGA01000002">
    <property type="protein sequence ID" value="RWX73908.1"/>
    <property type="molecule type" value="Genomic_DNA"/>
</dbReference>
<dbReference type="InterPro" id="IPR036660">
    <property type="entry name" value="Fe-S_hydroAse_TtdB_cat_sf"/>
</dbReference>
<proteinExistence type="inferred from homology"/>
<dbReference type="Pfam" id="PF05683">
    <property type="entry name" value="Fumerase_C"/>
    <property type="match status" value="1"/>
</dbReference>
<keyword evidence="2" id="KW-0456">Lyase</keyword>
<dbReference type="SUPFAM" id="SSF117457">
    <property type="entry name" value="FumA C-terminal domain-like"/>
    <property type="match status" value="1"/>
</dbReference>
<dbReference type="GO" id="GO:0016836">
    <property type="term" value="F:hydro-lyase activity"/>
    <property type="evidence" value="ECO:0007669"/>
    <property type="project" value="InterPro"/>
</dbReference>
<gene>
    <name evidence="4" type="ORF">Metus_0687</name>
</gene>
<organism evidence="4 5">
    <name type="scientific">Methanosuratincola subterraneus</name>
    <dbReference type="NCBI Taxonomy" id="2593994"/>
    <lineage>
        <taxon>Archaea</taxon>
        <taxon>Thermoproteota</taxon>
        <taxon>Methanosuratincolia</taxon>
        <taxon>Candidatus Methanomethylicales</taxon>
        <taxon>Candidatus Methanomethylicaceae</taxon>
        <taxon>Candidatus Methanosuratincola (ex Vanwonterghem et al. 2016)</taxon>
    </lineage>
</organism>
<name>A0A444L8J6_METS7</name>
<comment type="caution">
    <text evidence="4">The sequence shown here is derived from an EMBL/GenBank/DDBJ whole genome shotgun (WGS) entry which is preliminary data.</text>
</comment>
<evidence type="ECO:0000313" key="5">
    <source>
        <dbReference type="Proteomes" id="UP000288215"/>
    </source>
</evidence>